<accession>A0A3B0ZTL3</accession>
<name>A0A3B0ZTL3_9ZZZZ</name>
<dbReference type="AlphaFoldDB" id="A0A3B0ZTL3"/>
<sequence length="113" mass="12605">MKNNISKMIVTTGVFVTVAISSVSVFAMGSHGGIGQMPQATMNMTQTEVRMKQNGTKINETAMSEMSASETTKIHEHSNAETQLEHEIASNYEEDHIYYKDMNLDINEPDYVN</sequence>
<dbReference type="EMBL" id="UOFS01000006">
    <property type="protein sequence ID" value="VAW91413.1"/>
    <property type="molecule type" value="Genomic_DNA"/>
</dbReference>
<gene>
    <name evidence="1" type="ORF">MNBD_GAMMA22-2708</name>
</gene>
<reference evidence="1" key="1">
    <citation type="submission" date="2018-06" db="EMBL/GenBank/DDBJ databases">
        <authorList>
            <person name="Zhirakovskaya E."/>
        </authorList>
    </citation>
    <scope>NUCLEOTIDE SEQUENCE</scope>
</reference>
<proteinExistence type="predicted"/>
<protein>
    <submittedName>
        <fullName evidence="1">Uncharacterized protein</fullName>
    </submittedName>
</protein>
<evidence type="ECO:0000313" key="1">
    <source>
        <dbReference type="EMBL" id="VAW91413.1"/>
    </source>
</evidence>
<organism evidence="1">
    <name type="scientific">hydrothermal vent metagenome</name>
    <dbReference type="NCBI Taxonomy" id="652676"/>
    <lineage>
        <taxon>unclassified sequences</taxon>
        <taxon>metagenomes</taxon>
        <taxon>ecological metagenomes</taxon>
    </lineage>
</organism>